<dbReference type="CDD" id="cd00593">
    <property type="entry name" value="RIBOc"/>
    <property type="match status" value="1"/>
</dbReference>
<evidence type="ECO:0000256" key="10">
    <source>
        <dbReference type="ARBA" id="ARBA00022723"/>
    </source>
</evidence>
<dbReference type="InterPro" id="IPR014720">
    <property type="entry name" value="dsRBD_dom"/>
</dbReference>
<dbReference type="PANTHER" id="PTHR11207:SF0">
    <property type="entry name" value="RIBONUCLEASE 3"/>
    <property type="match status" value="1"/>
</dbReference>
<dbReference type="GO" id="GO:0019843">
    <property type="term" value="F:rRNA binding"/>
    <property type="evidence" value="ECO:0007669"/>
    <property type="project" value="UniProtKB-KW"/>
</dbReference>
<dbReference type="Gene3D" id="1.10.1520.10">
    <property type="entry name" value="Ribonuclease III domain"/>
    <property type="match status" value="1"/>
</dbReference>
<evidence type="ECO:0000256" key="5">
    <source>
        <dbReference type="ARBA" id="ARBA00022490"/>
    </source>
</evidence>
<keyword evidence="10 15" id="KW-0479">Metal-binding</keyword>
<dbReference type="GO" id="GO:0006397">
    <property type="term" value="P:mRNA processing"/>
    <property type="evidence" value="ECO:0007669"/>
    <property type="project" value="UniProtKB-UniRule"/>
</dbReference>
<evidence type="ECO:0000256" key="3">
    <source>
        <dbReference type="ARBA" id="ARBA00010183"/>
    </source>
</evidence>
<dbReference type="Pfam" id="PF00035">
    <property type="entry name" value="dsrm"/>
    <property type="match status" value="1"/>
</dbReference>
<evidence type="ECO:0000313" key="20">
    <source>
        <dbReference type="Proteomes" id="UP000002440"/>
    </source>
</evidence>
<dbReference type="SUPFAM" id="SSF69065">
    <property type="entry name" value="RNase III domain-like"/>
    <property type="match status" value="1"/>
</dbReference>
<dbReference type="GO" id="GO:0010468">
    <property type="term" value="P:regulation of gene expression"/>
    <property type="evidence" value="ECO:0007669"/>
    <property type="project" value="TreeGrafter"/>
</dbReference>
<evidence type="ECO:0000256" key="1">
    <source>
        <dbReference type="ARBA" id="ARBA00000109"/>
    </source>
</evidence>
<dbReference type="eggNOG" id="COG0571">
    <property type="taxonomic scope" value="Bacteria"/>
</dbReference>
<keyword evidence="7 15" id="KW-0507">mRNA processing</keyword>
<keyword evidence="6 15" id="KW-0698">rRNA processing</keyword>
<evidence type="ECO:0000256" key="8">
    <source>
        <dbReference type="ARBA" id="ARBA00022694"/>
    </source>
</evidence>
<keyword evidence="15" id="KW-0699">rRNA-binding</keyword>
<comment type="subcellular location">
    <subcellularLocation>
        <location evidence="2 15">Cytoplasm</location>
    </subcellularLocation>
</comment>
<sequence length="248" mass="27517">MPWPCGLHGFFNAACIPWRAAVLSQNSLVRQLAYEFKDKGLLTLALTHRSYSGSNNERLEFLGDGVLNFLVAHQLFLRFPKLPEGDLSRLRAQLVKEQTLSEIATELSVGEFLRLGEGELKSGGWRRPSVLADAMEAIIGAVFLDGGYPAAEALVKRLFLPRMEGIDPKAIGKDAKSLLQEFLQGRKIDLPEYNVLATEGEAHCQTFRVSCHITKFQITTEGKGSSRRAAEQQAAQLAYEQLLEKGKK</sequence>
<feature type="active site" evidence="15">
    <location>
        <position position="64"/>
    </location>
</feature>
<dbReference type="GO" id="GO:0004525">
    <property type="term" value="F:ribonuclease III activity"/>
    <property type="evidence" value="ECO:0007669"/>
    <property type="project" value="UniProtKB-UniRule"/>
</dbReference>
<name>Q1H2L2_METFK</name>
<evidence type="ECO:0000313" key="19">
    <source>
        <dbReference type="EMBL" id="ABE49275.1"/>
    </source>
</evidence>
<evidence type="ECO:0000256" key="9">
    <source>
        <dbReference type="ARBA" id="ARBA00022722"/>
    </source>
</evidence>
<comment type="subunit">
    <text evidence="4 15">Homodimer.</text>
</comment>
<feature type="domain" description="RNase III" evidence="17">
    <location>
        <begin position="25"/>
        <end position="147"/>
    </location>
</feature>
<feature type="domain" description="DRBM" evidence="16">
    <location>
        <begin position="174"/>
        <end position="244"/>
    </location>
</feature>
<keyword evidence="14 15" id="KW-0694">RNA-binding</keyword>
<dbReference type="SMART" id="SM00535">
    <property type="entry name" value="RIBOc"/>
    <property type="match status" value="1"/>
</dbReference>
<evidence type="ECO:0000256" key="12">
    <source>
        <dbReference type="ARBA" id="ARBA00022801"/>
    </source>
</evidence>
<dbReference type="HOGENOM" id="CLU_000907_1_1_4"/>
<dbReference type="GO" id="GO:0003725">
    <property type="term" value="F:double-stranded RNA binding"/>
    <property type="evidence" value="ECO:0007669"/>
    <property type="project" value="TreeGrafter"/>
</dbReference>
<keyword evidence="5 15" id="KW-0963">Cytoplasm</keyword>
<dbReference type="Proteomes" id="UP000002440">
    <property type="component" value="Chromosome"/>
</dbReference>
<evidence type="ECO:0000256" key="2">
    <source>
        <dbReference type="ARBA" id="ARBA00004496"/>
    </source>
</evidence>
<feature type="binding site" evidence="15">
    <location>
        <position position="60"/>
    </location>
    <ligand>
        <name>Mg(2+)</name>
        <dbReference type="ChEBI" id="CHEBI:18420"/>
    </ligand>
</feature>
<dbReference type="GO" id="GO:0006364">
    <property type="term" value="P:rRNA processing"/>
    <property type="evidence" value="ECO:0007669"/>
    <property type="project" value="UniProtKB-UniRule"/>
</dbReference>
<comment type="catalytic activity">
    <reaction evidence="1 15">
        <text>Endonucleolytic cleavage to 5'-phosphomonoester.</text>
        <dbReference type="EC" id="3.1.26.3"/>
    </reaction>
</comment>
<dbReference type="PROSITE" id="PS50142">
    <property type="entry name" value="RNASE_3_2"/>
    <property type="match status" value="1"/>
</dbReference>
<dbReference type="GO" id="GO:0042802">
    <property type="term" value="F:identical protein binding"/>
    <property type="evidence" value="ECO:0007669"/>
    <property type="project" value="UniProtKB-ARBA"/>
</dbReference>
<feature type="active site" evidence="15">
    <location>
        <position position="136"/>
    </location>
</feature>
<evidence type="ECO:0000313" key="18">
    <source>
        <dbReference type="EMBL" id="ABE49131.1"/>
    </source>
</evidence>
<comment type="cofactor">
    <cofactor evidence="15">
        <name>Mg(2+)</name>
        <dbReference type="ChEBI" id="CHEBI:18420"/>
    </cofactor>
</comment>
<dbReference type="InterPro" id="IPR000999">
    <property type="entry name" value="RNase_III_dom"/>
</dbReference>
<dbReference type="GO" id="GO:0008033">
    <property type="term" value="P:tRNA processing"/>
    <property type="evidence" value="ECO:0007669"/>
    <property type="project" value="UniProtKB-KW"/>
</dbReference>
<dbReference type="EMBL" id="CP000284">
    <property type="protein sequence ID" value="ABE49131.1"/>
    <property type="molecule type" value="Genomic_DNA"/>
</dbReference>
<evidence type="ECO:0000256" key="6">
    <source>
        <dbReference type="ARBA" id="ARBA00022552"/>
    </source>
</evidence>
<evidence type="ECO:0000259" key="17">
    <source>
        <dbReference type="PROSITE" id="PS50142"/>
    </source>
</evidence>
<dbReference type="FunFam" id="1.10.1520.10:FF:000001">
    <property type="entry name" value="Ribonuclease 3"/>
    <property type="match status" value="1"/>
</dbReference>
<dbReference type="FunFam" id="3.30.160.20:FF:000003">
    <property type="entry name" value="Ribonuclease 3"/>
    <property type="match status" value="1"/>
</dbReference>
<dbReference type="EC" id="3.1.26.3" evidence="15"/>
<dbReference type="PANTHER" id="PTHR11207">
    <property type="entry name" value="RIBONUCLEASE III"/>
    <property type="match status" value="1"/>
</dbReference>
<proteinExistence type="inferred from homology"/>
<dbReference type="Gene3D" id="3.30.160.20">
    <property type="match status" value="1"/>
</dbReference>
<evidence type="ECO:0000256" key="14">
    <source>
        <dbReference type="ARBA" id="ARBA00022884"/>
    </source>
</evidence>
<dbReference type="InterPro" id="IPR036389">
    <property type="entry name" value="RNase_III_sf"/>
</dbReference>
<dbReference type="GO" id="GO:0005737">
    <property type="term" value="C:cytoplasm"/>
    <property type="evidence" value="ECO:0007669"/>
    <property type="project" value="UniProtKB-SubCell"/>
</dbReference>
<keyword evidence="12 15" id="KW-0378">Hydrolase</keyword>
<keyword evidence="11 15" id="KW-0255">Endonuclease</keyword>
<dbReference type="NCBIfam" id="TIGR02191">
    <property type="entry name" value="RNaseIII"/>
    <property type="match status" value="1"/>
</dbReference>
<evidence type="ECO:0000256" key="4">
    <source>
        <dbReference type="ARBA" id="ARBA00011738"/>
    </source>
</evidence>
<comment type="similarity">
    <text evidence="3">Belongs to the ribonuclease III family.</text>
</comment>
<dbReference type="KEGG" id="mfa:Mfla_1007"/>
<dbReference type="KEGG" id="mfa:Mfla_0863"/>
<dbReference type="PROSITE" id="PS50137">
    <property type="entry name" value="DS_RBD"/>
    <property type="match status" value="1"/>
</dbReference>
<evidence type="ECO:0000259" key="16">
    <source>
        <dbReference type="PROSITE" id="PS50137"/>
    </source>
</evidence>
<dbReference type="Pfam" id="PF14622">
    <property type="entry name" value="Ribonucleas_3_3"/>
    <property type="match status" value="1"/>
</dbReference>
<keyword evidence="20" id="KW-1185">Reference proteome</keyword>
<keyword evidence="13 15" id="KW-0460">Magnesium</keyword>
<dbReference type="AlphaFoldDB" id="Q1H2L2"/>
<protein>
    <recommendedName>
        <fullName evidence="15">Ribonuclease 3</fullName>
        <ecNumber evidence="15">3.1.26.3</ecNumber>
    </recommendedName>
    <alternativeName>
        <fullName evidence="15">Ribonuclease III</fullName>
        <shortName evidence="15">RNase III</shortName>
    </alternativeName>
</protein>
<evidence type="ECO:0000256" key="11">
    <source>
        <dbReference type="ARBA" id="ARBA00022759"/>
    </source>
</evidence>
<comment type="function">
    <text evidence="15">Digests double-stranded RNA. Involved in the processing of primary rRNA transcript to yield the immediate precursors to the large and small rRNAs (23S and 16S). Processes some mRNAs, and tRNAs when they are encoded in the rRNA operon. Processes pre-crRNA and tracrRNA of type II CRISPR loci if present in the organism.</text>
</comment>
<accession>Q1H2L2</accession>
<dbReference type="STRING" id="265072.Mfla_0863"/>
<dbReference type="GO" id="GO:0046872">
    <property type="term" value="F:metal ion binding"/>
    <property type="evidence" value="ECO:0007669"/>
    <property type="project" value="UniProtKB-KW"/>
</dbReference>
<dbReference type="SUPFAM" id="SSF54768">
    <property type="entry name" value="dsRNA-binding domain-like"/>
    <property type="match status" value="1"/>
</dbReference>
<feature type="binding site" evidence="15">
    <location>
        <position position="133"/>
    </location>
    <ligand>
        <name>Mg(2+)</name>
        <dbReference type="ChEBI" id="CHEBI:18420"/>
    </ligand>
</feature>
<keyword evidence="9 15" id="KW-0540">Nuclease</keyword>
<dbReference type="CDD" id="cd10845">
    <property type="entry name" value="DSRM_RNAse_III_family"/>
    <property type="match status" value="1"/>
</dbReference>
<dbReference type="EMBL" id="CP000284">
    <property type="protein sequence ID" value="ABE49275.1"/>
    <property type="molecule type" value="Genomic_DNA"/>
</dbReference>
<gene>
    <name evidence="15" type="primary">rnc</name>
    <name evidence="18" type="ordered locus">Mfla_0863</name>
    <name evidence="19" type="ordered locus">Mfla_1007</name>
</gene>
<dbReference type="HAMAP" id="MF_00104">
    <property type="entry name" value="RNase_III"/>
    <property type="match status" value="1"/>
</dbReference>
<feature type="binding site" evidence="15">
    <location>
        <position position="136"/>
    </location>
    <ligand>
        <name>Mg(2+)</name>
        <dbReference type="ChEBI" id="CHEBI:18420"/>
    </ligand>
</feature>
<dbReference type="SMART" id="SM00358">
    <property type="entry name" value="DSRM"/>
    <property type="match status" value="1"/>
</dbReference>
<keyword evidence="8 15" id="KW-0819">tRNA processing</keyword>
<evidence type="ECO:0000256" key="13">
    <source>
        <dbReference type="ARBA" id="ARBA00022842"/>
    </source>
</evidence>
<evidence type="ECO:0000256" key="7">
    <source>
        <dbReference type="ARBA" id="ARBA00022664"/>
    </source>
</evidence>
<organism evidence="19 20">
    <name type="scientific">Methylobacillus flagellatus (strain ATCC 51484 / DSM 6875 / VKM B-1610 / KT)</name>
    <dbReference type="NCBI Taxonomy" id="265072"/>
    <lineage>
        <taxon>Bacteria</taxon>
        <taxon>Pseudomonadati</taxon>
        <taxon>Pseudomonadota</taxon>
        <taxon>Betaproteobacteria</taxon>
        <taxon>Nitrosomonadales</taxon>
        <taxon>Methylophilaceae</taxon>
        <taxon>Methylobacillus</taxon>
    </lineage>
</organism>
<evidence type="ECO:0000256" key="15">
    <source>
        <dbReference type="HAMAP-Rule" id="MF_00104"/>
    </source>
</evidence>
<reference evidence="19 20" key="1">
    <citation type="submission" date="2006-03" db="EMBL/GenBank/DDBJ databases">
        <title>Complete sequence of Methylobacillus flagellatus KT.</title>
        <authorList>
            <consortium name="US DOE Joint Genome Institute"/>
            <person name="Copeland A."/>
            <person name="Lucas S."/>
            <person name="Lapidus A."/>
            <person name="Barry K."/>
            <person name="Detter J.C."/>
            <person name="Glavina del Rio T."/>
            <person name="Hammon N."/>
            <person name="Israni S."/>
            <person name="Dalin E."/>
            <person name="Tice H."/>
            <person name="Pitluck S."/>
            <person name="Brettin T."/>
            <person name="Bruce D."/>
            <person name="Han C."/>
            <person name="Tapia R."/>
            <person name="Saunders E."/>
            <person name="Gilna P."/>
            <person name="Schmutz J."/>
            <person name="Larimer F."/>
            <person name="Land M."/>
            <person name="Kyrpides N."/>
            <person name="Anderson I."/>
            <person name="Richardson P."/>
        </authorList>
    </citation>
    <scope>NUCLEOTIDE SEQUENCE [LARGE SCALE GENOMIC DNA]</scope>
    <source>
        <strain evidence="19">KT</strain>
        <strain evidence="20">KT / ATCC 51484 / DSM 6875</strain>
    </source>
</reference>
<dbReference type="InterPro" id="IPR011907">
    <property type="entry name" value="RNase_III"/>
</dbReference>
<dbReference type="PROSITE" id="PS00517">
    <property type="entry name" value="RNASE_3_1"/>
    <property type="match status" value="1"/>
</dbReference>